<proteinExistence type="predicted"/>
<accession>A0A2N0PTL8</accession>
<dbReference type="AlphaFoldDB" id="A0A2N0PTL8"/>
<organism evidence="1 2">
    <name type="scientific">Rhizophagus irregularis</name>
    <dbReference type="NCBI Taxonomy" id="588596"/>
    <lineage>
        <taxon>Eukaryota</taxon>
        <taxon>Fungi</taxon>
        <taxon>Fungi incertae sedis</taxon>
        <taxon>Mucoromycota</taxon>
        <taxon>Glomeromycotina</taxon>
        <taxon>Glomeromycetes</taxon>
        <taxon>Glomerales</taxon>
        <taxon>Glomeraceae</taxon>
        <taxon>Rhizophagus</taxon>
    </lineage>
</organism>
<sequence length="102" mass="11864">MRKCLYNAGLTDCKPEAAAIYSSFMIVDCGGGTVDLTTRRLLRDNKLSERMEIFVLGESTINLLRENNYGQMQYMIQQFCQKLKFHFTGNQNEFDPFEFDIE</sequence>
<evidence type="ECO:0000313" key="2">
    <source>
        <dbReference type="Proteomes" id="UP000232722"/>
    </source>
</evidence>
<reference evidence="1 2" key="2">
    <citation type="submission" date="2017-09" db="EMBL/GenBank/DDBJ databases">
        <title>Extensive intraspecific genome diversity in a model arbuscular mycorrhizal fungus.</title>
        <authorList>
            <person name="Chen E.C."/>
            <person name="Morin E."/>
            <person name="Beaudet D."/>
            <person name="Noel J."/>
            <person name="Ndikumana S."/>
            <person name="Charron P."/>
            <person name="St-Onge C."/>
            <person name="Giorgi J."/>
            <person name="Grigoriev I.V."/>
            <person name="Roux C."/>
            <person name="Martin F.M."/>
            <person name="Corradi N."/>
        </authorList>
    </citation>
    <scope>NUCLEOTIDE SEQUENCE [LARGE SCALE GENOMIC DNA]</scope>
    <source>
        <strain evidence="1 2">A5</strain>
    </source>
</reference>
<dbReference type="Proteomes" id="UP000232722">
    <property type="component" value="Unassembled WGS sequence"/>
</dbReference>
<dbReference type="EMBL" id="LLXJ01000400">
    <property type="protein sequence ID" value="PKC10182.1"/>
    <property type="molecule type" value="Genomic_DNA"/>
</dbReference>
<comment type="caution">
    <text evidence="1">The sequence shown here is derived from an EMBL/GenBank/DDBJ whole genome shotgun (WGS) entry which is preliminary data.</text>
</comment>
<protein>
    <recommendedName>
        <fullName evidence="3">Actin-like ATPase domain-containing protein</fullName>
    </recommendedName>
</protein>
<name>A0A2N0PTL8_9GLOM</name>
<evidence type="ECO:0008006" key="3">
    <source>
        <dbReference type="Google" id="ProtNLM"/>
    </source>
</evidence>
<evidence type="ECO:0000313" key="1">
    <source>
        <dbReference type="EMBL" id="PKC10182.1"/>
    </source>
</evidence>
<reference evidence="1 2" key="1">
    <citation type="submission" date="2016-04" db="EMBL/GenBank/DDBJ databases">
        <title>Genome analyses suggest a sexual origin of heterokaryosis in a supposedly ancient asexual fungus.</title>
        <authorList>
            <person name="Ropars J."/>
            <person name="Sedzielewska K."/>
            <person name="Noel J."/>
            <person name="Charron P."/>
            <person name="Farinelli L."/>
            <person name="Marton T."/>
            <person name="Kruger M."/>
            <person name="Pelin A."/>
            <person name="Brachmann A."/>
            <person name="Corradi N."/>
        </authorList>
    </citation>
    <scope>NUCLEOTIDE SEQUENCE [LARGE SCALE GENOMIC DNA]</scope>
    <source>
        <strain evidence="1 2">A5</strain>
    </source>
</reference>
<gene>
    <name evidence="1" type="ORF">RhiirA5_414678</name>
</gene>